<keyword evidence="2" id="KW-1185">Reference proteome</keyword>
<sequence>MAAKNTPVQIPSRACGCWDCLIDYPPSLYGPRPPHDECQGMWRVRYRSTDGRQRRKSLPSYKDAVQFLAQPTEEAGHHGA</sequence>
<dbReference type="EMBL" id="CP086322">
    <property type="protein sequence ID" value="UQA95737.1"/>
    <property type="molecule type" value="Genomic_DNA"/>
</dbReference>
<name>A0ABY4MEA3_9ACTN</name>
<dbReference type="Proteomes" id="UP000830115">
    <property type="component" value="Chromosome"/>
</dbReference>
<organism evidence="1 2">
    <name type="scientific">Streptomyces halobius</name>
    <dbReference type="NCBI Taxonomy" id="2879846"/>
    <lineage>
        <taxon>Bacteria</taxon>
        <taxon>Bacillati</taxon>
        <taxon>Actinomycetota</taxon>
        <taxon>Actinomycetes</taxon>
        <taxon>Kitasatosporales</taxon>
        <taxon>Streptomycetaceae</taxon>
        <taxon>Streptomyces</taxon>
    </lineage>
</organism>
<protein>
    <recommendedName>
        <fullName evidence="3">MBD domain-containing protein</fullName>
    </recommendedName>
</protein>
<evidence type="ECO:0000313" key="2">
    <source>
        <dbReference type="Proteomes" id="UP000830115"/>
    </source>
</evidence>
<proteinExistence type="predicted"/>
<accession>A0ABY4MEA3</accession>
<evidence type="ECO:0000313" key="1">
    <source>
        <dbReference type="EMBL" id="UQA95737.1"/>
    </source>
</evidence>
<reference evidence="1" key="1">
    <citation type="submission" date="2021-10" db="EMBL/GenBank/DDBJ databases">
        <title>Streptomyces nigrumlapis sp.nov.,an antimicrobial producing actinobacterium isolated from Black Gobi rocks.</title>
        <authorList>
            <person name="Wen Y."/>
            <person name="Zhang W."/>
            <person name="Liu X.G."/>
        </authorList>
    </citation>
    <scope>NUCLEOTIDE SEQUENCE</scope>
    <source>
        <strain evidence="1">ST13-2-2</strain>
    </source>
</reference>
<gene>
    <name evidence="1" type="ORF">K9S39_31180</name>
</gene>
<dbReference type="RefSeq" id="WP_248866650.1">
    <property type="nucleotide sequence ID" value="NZ_CP086322.1"/>
</dbReference>
<evidence type="ECO:0008006" key="3">
    <source>
        <dbReference type="Google" id="ProtNLM"/>
    </source>
</evidence>